<name>A0A0G1HQV8_9BACT</name>
<dbReference type="GO" id="GO:0016763">
    <property type="term" value="F:pentosyltransferase activity"/>
    <property type="evidence" value="ECO:0007669"/>
    <property type="project" value="TreeGrafter"/>
</dbReference>
<feature type="transmembrane region" description="Helical" evidence="8">
    <location>
        <begin position="310"/>
        <end position="329"/>
    </location>
</feature>
<evidence type="ECO:0000256" key="4">
    <source>
        <dbReference type="ARBA" id="ARBA00022679"/>
    </source>
</evidence>
<feature type="transmembrane region" description="Helical" evidence="8">
    <location>
        <begin position="279"/>
        <end position="298"/>
    </location>
</feature>
<comment type="caution">
    <text evidence="10">The sequence shown here is derived from an EMBL/GenBank/DDBJ whole genome shotgun (WGS) entry which is preliminary data.</text>
</comment>
<dbReference type="Proteomes" id="UP000034172">
    <property type="component" value="Unassembled WGS sequence"/>
</dbReference>
<dbReference type="AlphaFoldDB" id="A0A0G1HQV8"/>
<gene>
    <name evidence="10" type="ORF">UW41_C0005G0049</name>
</gene>
<evidence type="ECO:0000256" key="5">
    <source>
        <dbReference type="ARBA" id="ARBA00022692"/>
    </source>
</evidence>
<feature type="domain" description="Glycosyltransferase RgtA/B/C/D-like" evidence="9">
    <location>
        <begin position="46"/>
        <end position="194"/>
    </location>
</feature>
<feature type="transmembrane region" description="Helical" evidence="8">
    <location>
        <begin position="115"/>
        <end position="133"/>
    </location>
</feature>
<evidence type="ECO:0000313" key="11">
    <source>
        <dbReference type="Proteomes" id="UP000034172"/>
    </source>
</evidence>
<evidence type="ECO:0000313" key="10">
    <source>
        <dbReference type="EMBL" id="KKT49546.1"/>
    </source>
</evidence>
<keyword evidence="4 10" id="KW-0808">Transferase</keyword>
<evidence type="ECO:0000256" key="2">
    <source>
        <dbReference type="ARBA" id="ARBA00022475"/>
    </source>
</evidence>
<dbReference type="GO" id="GO:0005886">
    <property type="term" value="C:plasma membrane"/>
    <property type="evidence" value="ECO:0007669"/>
    <property type="project" value="UniProtKB-SubCell"/>
</dbReference>
<sequence length="469" mass="54404">MLKGISSNHSFWNDESHVAIMARGVLEYGRPITPAGYSTGIYQIILYYITALSFKIFGISEFTGRLPSVLAGAGLVITGYFIAKKLFSLRTATIVAFLLTFSQIQLAWSTQLRPYIWLELFTLLISYFLYQYIKSPWKLLDKYFIYSVTVSLLSCLFHGTGILNLAIVGLIFMYKIIKYKKYVYISVLPLLIITGVWVVYRSMGGGWGFVHHVIFKIYFSPLHYRIFLTHNYLWLIFGASIGFFTLYRRNKELAVLLGGSVVFIFAIAIFKINPRYVRYSLPAFPLMYLLFAEGVVSVIDKVTKRECLRWLLVILTVALLSLTGKFVFWPKYYYSINADMRENPIVDYKFAFAKIQNLIKDKKDVIVMDAWNDRVPWYLPGQKYIFLFKDGAGKIDPVFGEKILGTIKEFEAEKKLYESGIVIVEDWESLMNEDIKEYVRKNLKFEFTVQDLPYNENDHWGISVYSWGI</sequence>
<dbReference type="STRING" id="1618392.UW41_C0005G0049"/>
<feature type="transmembrane region" description="Helical" evidence="8">
    <location>
        <begin position="182"/>
        <end position="200"/>
    </location>
</feature>
<feature type="transmembrane region" description="Helical" evidence="8">
    <location>
        <begin position="226"/>
        <end position="246"/>
    </location>
</feature>
<keyword evidence="2" id="KW-1003">Cell membrane</keyword>
<organism evidence="10 11">
    <name type="scientific">Candidatus Collierbacteria bacterium GW2011_GWC2_44_18</name>
    <dbReference type="NCBI Taxonomy" id="1618392"/>
    <lineage>
        <taxon>Bacteria</taxon>
        <taxon>Candidatus Collieribacteriota</taxon>
    </lineage>
</organism>
<evidence type="ECO:0000256" key="1">
    <source>
        <dbReference type="ARBA" id="ARBA00004651"/>
    </source>
</evidence>
<feature type="transmembrane region" description="Helical" evidence="8">
    <location>
        <begin position="35"/>
        <end position="54"/>
    </location>
</feature>
<keyword evidence="7 8" id="KW-0472">Membrane</keyword>
<feature type="transmembrane region" description="Helical" evidence="8">
    <location>
        <begin position="66"/>
        <end position="83"/>
    </location>
</feature>
<evidence type="ECO:0000256" key="7">
    <source>
        <dbReference type="ARBA" id="ARBA00023136"/>
    </source>
</evidence>
<dbReference type="PANTHER" id="PTHR33908">
    <property type="entry name" value="MANNOSYLTRANSFERASE YKCB-RELATED"/>
    <property type="match status" value="1"/>
</dbReference>
<dbReference type="InterPro" id="IPR038731">
    <property type="entry name" value="RgtA/B/C-like"/>
</dbReference>
<evidence type="ECO:0000256" key="6">
    <source>
        <dbReference type="ARBA" id="ARBA00022989"/>
    </source>
</evidence>
<dbReference type="EMBL" id="LCIE01000005">
    <property type="protein sequence ID" value="KKT49546.1"/>
    <property type="molecule type" value="Genomic_DNA"/>
</dbReference>
<accession>A0A0G1HQV8</accession>
<proteinExistence type="predicted"/>
<feature type="transmembrane region" description="Helical" evidence="8">
    <location>
        <begin position="253"/>
        <end position="273"/>
    </location>
</feature>
<keyword evidence="5 8" id="KW-0812">Transmembrane</keyword>
<protein>
    <submittedName>
        <fullName evidence="10">Glycosyl transferase family 39</fullName>
    </submittedName>
</protein>
<keyword evidence="6 8" id="KW-1133">Transmembrane helix</keyword>
<dbReference type="PANTHER" id="PTHR33908:SF11">
    <property type="entry name" value="MEMBRANE PROTEIN"/>
    <property type="match status" value="1"/>
</dbReference>
<feature type="transmembrane region" description="Helical" evidence="8">
    <location>
        <begin position="145"/>
        <end position="170"/>
    </location>
</feature>
<evidence type="ECO:0000256" key="8">
    <source>
        <dbReference type="SAM" id="Phobius"/>
    </source>
</evidence>
<reference evidence="10 11" key="1">
    <citation type="journal article" date="2015" name="Nature">
        <title>rRNA introns, odd ribosomes, and small enigmatic genomes across a large radiation of phyla.</title>
        <authorList>
            <person name="Brown C.T."/>
            <person name="Hug L.A."/>
            <person name="Thomas B.C."/>
            <person name="Sharon I."/>
            <person name="Castelle C.J."/>
            <person name="Singh A."/>
            <person name="Wilkins M.J."/>
            <person name="Williams K.H."/>
            <person name="Banfield J.F."/>
        </authorList>
    </citation>
    <scope>NUCLEOTIDE SEQUENCE [LARGE SCALE GENOMIC DNA]</scope>
</reference>
<keyword evidence="3" id="KW-0328">Glycosyltransferase</keyword>
<evidence type="ECO:0000256" key="3">
    <source>
        <dbReference type="ARBA" id="ARBA00022676"/>
    </source>
</evidence>
<dbReference type="GO" id="GO:0009103">
    <property type="term" value="P:lipopolysaccharide biosynthetic process"/>
    <property type="evidence" value="ECO:0007669"/>
    <property type="project" value="UniProtKB-ARBA"/>
</dbReference>
<feature type="transmembrane region" description="Helical" evidence="8">
    <location>
        <begin position="89"/>
        <end position="108"/>
    </location>
</feature>
<dbReference type="Pfam" id="PF13231">
    <property type="entry name" value="PMT_2"/>
    <property type="match status" value="1"/>
</dbReference>
<dbReference type="InterPro" id="IPR050297">
    <property type="entry name" value="LipidA_mod_glycosyltrf_83"/>
</dbReference>
<evidence type="ECO:0000259" key="9">
    <source>
        <dbReference type="Pfam" id="PF13231"/>
    </source>
</evidence>
<comment type="subcellular location">
    <subcellularLocation>
        <location evidence="1">Cell membrane</location>
        <topology evidence="1">Multi-pass membrane protein</topology>
    </subcellularLocation>
</comment>